<organism evidence="1 2">
    <name type="scientific">Tenuifilum thalassicum</name>
    <dbReference type="NCBI Taxonomy" id="2590900"/>
    <lineage>
        <taxon>Bacteria</taxon>
        <taxon>Pseudomonadati</taxon>
        <taxon>Bacteroidota</taxon>
        <taxon>Bacteroidia</taxon>
        <taxon>Bacteroidales</taxon>
        <taxon>Tenuifilaceae</taxon>
        <taxon>Tenuifilum</taxon>
    </lineage>
</organism>
<protein>
    <submittedName>
        <fullName evidence="1">Carboxypeptidase-like regulatory domain-containing protein</fullName>
    </submittedName>
</protein>
<dbReference type="SUPFAM" id="SSF49464">
    <property type="entry name" value="Carboxypeptidase regulatory domain-like"/>
    <property type="match status" value="1"/>
</dbReference>
<dbReference type="Proteomes" id="UP000500961">
    <property type="component" value="Chromosome"/>
</dbReference>
<dbReference type="Pfam" id="PF13715">
    <property type="entry name" value="CarbopepD_reg_2"/>
    <property type="match status" value="1"/>
</dbReference>
<keyword evidence="1" id="KW-0645">Protease</keyword>
<keyword evidence="1" id="KW-0378">Hydrolase</keyword>
<dbReference type="AlphaFoldDB" id="A0A7D4BD56"/>
<keyword evidence="1" id="KW-0121">Carboxypeptidase</keyword>
<dbReference type="GO" id="GO:0004180">
    <property type="term" value="F:carboxypeptidase activity"/>
    <property type="evidence" value="ECO:0007669"/>
    <property type="project" value="UniProtKB-KW"/>
</dbReference>
<gene>
    <name evidence="1" type="ORF">FHG85_01745</name>
</gene>
<dbReference type="InterPro" id="IPR008969">
    <property type="entry name" value="CarboxyPept-like_regulatory"/>
</dbReference>
<keyword evidence="2" id="KW-1185">Reference proteome</keyword>
<dbReference type="EMBL" id="CP041345">
    <property type="protein sequence ID" value="QKG79038.1"/>
    <property type="molecule type" value="Genomic_DNA"/>
</dbReference>
<evidence type="ECO:0000313" key="1">
    <source>
        <dbReference type="EMBL" id="QKG79038.1"/>
    </source>
</evidence>
<name>A0A7D4BD56_9BACT</name>
<evidence type="ECO:0000313" key="2">
    <source>
        <dbReference type="Proteomes" id="UP000500961"/>
    </source>
</evidence>
<reference evidence="1 2" key="1">
    <citation type="submission" date="2019-07" db="EMBL/GenBank/DDBJ databases">
        <title>Thalassofilum flectens gen. nov., sp. nov., a novel moderate thermophilic anaerobe from a shallow sea hot spring in Kunashir Island (Russia), representing a new family in the order Bacteroidales, and proposal of Thalassofilacea fam. nov.</title>
        <authorList>
            <person name="Kochetkova T.V."/>
            <person name="Podosokorskaya O.A."/>
            <person name="Novikov A."/>
            <person name="Elcheninov A.G."/>
            <person name="Toshchakov S.V."/>
            <person name="Kublanov I.V."/>
        </authorList>
    </citation>
    <scope>NUCLEOTIDE SEQUENCE [LARGE SCALE GENOMIC DNA]</scope>
    <source>
        <strain evidence="1 2">38-H</strain>
    </source>
</reference>
<dbReference type="KEGG" id="ttz:FHG85_01745"/>
<accession>A0A7D4BD56</accession>
<dbReference type="RefSeq" id="WP_173072556.1">
    <property type="nucleotide sequence ID" value="NZ_CP041345.1"/>
</dbReference>
<proteinExistence type="predicted"/>
<sequence>MEALCLVTKKNNRKFGQLYQIILIAIAVLLSNTTSASEADSLLQKRLTISIKPATLFKVLNQIGEKAGCYFIYDSRDVDSKKRVKKRNFINSSLYQILTEVINDSLVKFKAIDRHILLYRDRAKRNGALNDEKERFIKLKGRIVDKESGTPIQYATIGIPSLALGTITNQDGVFNLSIPNLYIDSTLIISHIGYEPYRIRGRLIQNETPDILLKPTYISIQEIIIRNIDARGLVAKAVKQRLKKYLPNEVYITSFYREGVLKNGNVVSYSEAVSKIYKSPYRFDSRYDQVKLLRYRKIEQKSRQDTLEVKLKAGVRSSLDLDIMKNLPDFLNPDFMEYYEYSRNDIVVFNNRTAYVIGFKQKDYVKDPLFTGVIYIDTEDFVILGADFEINPKLVKKTTNQIVVKRGRKVRVKPQRIRYHVLYEEHDNYWFAKHIRGDIEMKVSLRFLPFSNSYNVFFELVGIDIENENVKRFKRKETLKSNVVLSDISYEYDPDFWDGLNFIEPETDIIKSMRKFEPKIEKITSEIN</sequence>
<dbReference type="Gene3D" id="2.60.40.1120">
    <property type="entry name" value="Carboxypeptidase-like, regulatory domain"/>
    <property type="match status" value="1"/>
</dbReference>